<dbReference type="PANTHER" id="PTHR12993:SF29">
    <property type="entry name" value="BLR3841 PROTEIN"/>
    <property type="match status" value="1"/>
</dbReference>
<reference evidence="1" key="1">
    <citation type="submission" date="2016-03" db="EMBL/GenBank/DDBJ databases">
        <authorList>
            <person name="Borrel G."/>
            <person name="Mccann A."/>
            <person name="O'Toole P.W."/>
        </authorList>
    </citation>
    <scope>NUCLEOTIDE SEQUENCE</scope>
    <source>
        <strain evidence="1">183</strain>
    </source>
</reference>
<proteinExistence type="predicted"/>
<evidence type="ECO:0008006" key="3">
    <source>
        <dbReference type="Google" id="ProtNLM"/>
    </source>
</evidence>
<dbReference type="Gene3D" id="3.40.50.10320">
    <property type="entry name" value="LmbE-like"/>
    <property type="match status" value="1"/>
</dbReference>
<dbReference type="InterPro" id="IPR003737">
    <property type="entry name" value="GlcNAc_PI_deacetylase-related"/>
</dbReference>
<dbReference type="AlphaFoldDB" id="A0A8J8PH29"/>
<organism evidence="1 2">
    <name type="scientific">Candidatus Methanomassiliicoccus intestinalis</name>
    <dbReference type="NCBI Taxonomy" id="1406512"/>
    <lineage>
        <taxon>Archaea</taxon>
        <taxon>Methanobacteriati</taxon>
        <taxon>Thermoplasmatota</taxon>
        <taxon>Thermoplasmata</taxon>
        <taxon>Methanomassiliicoccales</taxon>
        <taxon>Methanomassiliicoccaceae</taxon>
        <taxon>Methanomassiliicoccus</taxon>
    </lineage>
</organism>
<protein>
    <recommendedName>
        <fullName evidence="3">LmbE family protein</fullName>
    </recommendedName>
</protein>
<gene>
    <name evidence="1" type="ORF">A3207_03110</name>
</gene>
<dbReference type="InterPro" id="IPR024078">
    <property type="entry name" value="LmbE-like_dom_sf"/>
</dbReference>
<name>A0A8J8PH29_9ARCH</name>
<comment type="caution">
    <text evidence="1">The sequence shown here is derived from an EMBL/GenBank/DDBJ whole genome shotgun (WGS) entry which is preliminary data.</text>
</comment>
<dbReference type="EMBL" id="LVVT01000014">
    <property type="protein sequence ID" value="TQS82943.1"/>
    <property type="molecule type" value="Genomic_DNA"/>
</dbReference>
<dbReference type="Proteomes" id="UP000752814">
    <property type="component" value="Unassembled WGS sequence"/>
</dbReference>
<evidence type="ECO:0000313" key="2">
    <source>
        <dbReference type="Proteomes" id="UP000752814"/>
    </source>
</evidence>
<sequence length="264" mass="30149">MIAVFKGIPPVNLLREPFSIFNVGMHSASLELKFITEKIRRRFGVMDSLEGTTWDPKVMEVPPGNRFLVISPHPDDDAIGCMGTLLKLRDNGSELRTLYPSIQSGNFTQDERISEINAAIRECDIQNCRLNKSSFPNAADLKDMISDEILTFQPDTILVPSPFENHDEHLRAFHAVADLLENNNEINVMMYEVWGALMPNLVIPISETMEKKLSVIRMHGTQMEDIDYVRMVRGINEYRAAMNRLEGYAESFIYMPGKDMKKMF</sequence>
<dbReference type="Pfam" id="PF02585">
    <property type="entry name" value="PIG-L"/>
    <property type="match status" value="1"/>
</dbReference>
<dbReference type="GO" id="GO:0016811">
    <property type="term" value="F:hydrolase activity, acting on carbon-nitrogen (but not peptide) bonds, in linear amides"/>
    <property type="evidence" value="ECO:0007669"/>
    <property type="project" value="TreeGrafter"/>
</dbReference>
<dbReference type="SUPFAM" id="SSF102588">
    <property type="entry name" value="LmbE-like"/>
    <property type="match status" value="1"/>
</dbReference>
<evidence type="ECO:0000313" key="1">
    <source>
        <dbReference type="EMBL" id="TQS82943.1"/>
    </source>
</evidence>
<dbReference type="PANTHER" id="PTHR12993">
    <property type="entry name" value="N-ACETYLGLUCOSAMINYL-PHOSPHATIDYLINOSITOL DE-N-ACETYLASE-RELATED"/>
    <property type="match status" value="1"/>
</dbReference>
<accession>A0A8J8PH29</accession>